<reference evidence="7" key="1">
    <citation type="submission" date="2022-11" db="EMBL/GenBank/DDBJ databases">
        <title>Centuries of genome instability and evolution in soft-shell clam transmissible cancer (bioRxiv).</title>
        <authorList>
            <person name="Hart S.F.M."/>
            <person name="Yonemitsu M.A."/>
            <person name="Giersch R.M."/>
            <person name="Beal B.F."/>
            <person name="Arriagada G."/>
            <person name="Davis B.W."/>
            <person name="Ostrander E.A."/>
            <person name="Goff S.P."/>
            <person name="Metzger M.J."/>
        </authorList>
    </citation>
    <scope>NUCLEOTIDE SEQUENCE</scope>
    <source>
        <strain evidence="7">MELC-2E11</strain>
        <tissue evidence="7">Siphon/mantle</tissue>
    </source>
</reference>
<gene>
    <name evidence="7" type="ORF">MAR_030215</name>
</gene>
<evidence type="ECO:0000256" key="4">
    <source>
        <dbReference type="ARBA" id="ARBA00021436"/>
    </source>
</evidence>
<dbReference type="PANTHER" id="PTHR33588">
    <property type="entry name" value="CILIA- AND FLAGELLA-ASSOCIATED PROTEIN 299"/>
    <property type="match status" value="1"/>
</dbReference>
<evidence type="ECO:0000313" key="7">
    <source>
        <dbReference type="EMBL" id="WAQ97525.1"/>
    </source>
</evidence>
<organism evidence="7 8">
    <name type="scientific">Mya arenaria</name>
    <name type="common">Soft-shell clam</name>
    <dbReference type="NCBI Taxonomy" id="6604"/>
    <lineage>
        <taxon>Eukaryota</taxon>
        <taxon>Metazoa</taxon>
        <taxon>Spiralia</taxon>
        <taxon>Lophotrochozoa</taxon>
        <taxon>Mollusca</taxon>
        <taxon>Bivalvia</taxon>
        <taxon>Autobranchia</taxon>
        <taxon>Heteroconchia</taxon>
        <taxon>Euheterodonta</taxon>
        <taxon>Imparidentia</taxon>
        <taxon>Neoheterodontei</taxon>
        <taxon>Myida</taxon>
        <taxon>Myoidea</taxon>
        <taxon>Myidae</taxon>
        <taxon>Mya</taxon>
    </lineage>
</organism>
<comment type="function">
    <text evidence="1">May be involved in spermatogenesis.</text>
</comment>
<evidence type="ECO:0000256" key="1">
    <source>
        <dbReference type="ARBA" id="ARBA00003056"/>
    </source>
</evidence>
<sequence>MEEEVASGGDNIVTEFNTYEEFLNSQITSLDLFYLEDEELARQLVELGYRGSGEVLKREEFEARKAAAEASRLSKRSQQKTLAHTGKDLRNPFLKALASKEEANRSGKMTTIIFIRDKNARGQEISGYIDYAHRMKTEDFEPYFAGKKRLLPRPSDLSFYNWETQTSTSNPTPNYQVIAENASGLLFKNKRDRKIINVDPKIASPGDNSTRTVITFDEEDEAPKYTQVKSKVVTLIAVETRFSASVSLCVNSAVSSFTSVISASLASSDCFNWLHQENGVLHTNKLMI</sequence>
<accession>A0ABY7DME8</accession>
<proteinExistence type="predicted"/>
<keyword evidence="6" id="KW-0539">Nucleus</keyword>
<feature type="non-terminal residue" evidence="7">
    <location>
        <position position="288"/>
    </location>
</feature>
<evidence type="ECO:0000256" key="6">
    <source>
        <dbReference type="ARBA" id="ARBA00023242"/>
    </source>
</evidence>
<evidence type="ECO:0000256" key="5">
    <source>
        <dbReference type="ARBA" id="ARBA00022490"/>
    </source>
</evidence>
<dbReference type="Proteomes" id="UP001164746">
    <property type="component" value="Chromosome 2"/>
</dbReference>
<protein>
    <recommendedName>
        <fullName evidence="4">Cilia- and flagella-associated protein 299</fullName>
    </recommendedName>
</protein>
<comment type="subcellular location">
    <subcellularLocation>
        <location evidence="3">Cytoplasm</location>
    </subcellularLocation>
    <subcellularLocation>
        <location evidence="2">Nucleus</location>
    </subcellularLocation>
</comment>
<dbReference type="InterPro" id="IPR027887">
    <property type="entry name" value="DUF4464"/>
</dbReference>
<dbReference type="Pfam" id="PF14713">
    <property type="entry name" value="DUF4464"/>
    <property type="match status" value="1"/>
</dbReference>
<keyword evidence="5" id="KW-0963">Cytoplasm</keyword>
<name>A0ABY7DME8_MYAAR</name>
<keyword evidence="8" id="KW-1185">Reference proteome</keyword>
<dbReference type="EMBL" id="CP111013">
    <property type="protein sequence ID" value="WAQ97525.1"/>
    <property type="molecule type" value="Genomic_DNA"/>
</dbReference>
<evidence type="ECO:0000256" key="2">
    <source>
        <dbReference type="ARBA" id="ARBA00004123"/>
    </source>
</evidence>
<evidence type="ECO:0000256" key="3">
    <source>
        <dbReference type="ARBA" id="ARBA00004496"/>
    </source>
</evidence>
<evidence type="ECO:0000313" key="8">
    <source>
        <dbReference type="Proteomes" id="UP001164746"/>
    </source>
</evidence>
<dbReference type="PANTHER" id="PTHR33588:SF1">
    <property type="entry name" value="CILIA- AND FLAGELLA-ASSOCIATED PROTEIN 299"/>
    <property type="match status" value="1"/>
</dbReference>